<dbReference type="EMBL" id="JAYMYS010000003">
    <property type="protein sequence ID" value="KAK7401045.1"/>
    <property type="molecule type" value="Genomic_DNA"/>
</dbReference>
<dbReference type="PROSITE" id="PS50088">
    <property type="entry name" value="ANK_REPEAT"/>
    <property type="match status" value="1"/>
</dbReference>
<evidence type="ECO:0000313" key="12">
    <source>
        <dbReference type="Proteomes" id="UP001386955"/>
    </source>
</evidence>
<keyword evidence="6 8" id="KW-0040">ANK repeat</keyword>
<dbReference type="Pfam" id="PF12796">
    <property type="entry name" value="Ank_2"/>
    <property type="match status" value="2"/>
</dbReference>
<protein>
    <recommendedName>
        <fullName evidence="10">PGG domain-containing protein</fullName>
    </recommendedName>
</protein>
<dbReference type="InterPro" id="IPR036770">
    <property type="entry name" value="Ankyrin_rpt-contain_sf"/>
</dbReference>
<evidence type="ECO:0000256" key="8">
    <source>
        <dbReference type="PROSITE-ProRule" id="PRU00023"/>
    </source>
</evidence>
<evidence type="ECO:0000256" key="9">
    <source>
        <dbReference type="SAM" id="Phobius"/>
    </source>
</evidence>
<evidence type="ECO:0000256" key="6">
    <source>
        <dbReference type="ARBA" id="ARBA00023043"/>
    </source>
</evidence>
<dbReference type="GO" id="GO:0005886">
    <property type="term" value="C:plasma membrane"/>
    <property type="evidence" value="ECO:0007669"/>
    <property type="project" value="UniProtKB-SubCell"/>
</dbReference>
<dbReference type="Pfam" id="PF00023">
    <property type="entry name" value="Ank"/>
    <property type="match status" value="1"/>
</dbReference>
<keyword evidence="4" id="KW-0677">Repeat</keyword>
<feature type="transmembrane region" description="Helical" evidence="9">
    <location>
        <begin position="426"/>
        <end position="450"/>
    </location>
</feature>
<feature type="repeat" description="ANK" evidence="8">
    <location>
        <begin position="215"/>
        <end position="237"/>
    </location>
</feature>
<dbReference type="SUPFAM" id="SSF48403">
    <property type="entry name" value="Ankyrin repeat"/>
    <property type="match status" value="1"/>
</dbReference>
<organism evidence="11 12">
    <name type="scientific">Psophocarpus tetragonolobus</name>
    <name type="common">Winged bean</name>
    <name type="synonym">Dolichos tetragonolobus</name>
    <dbReference type="NCBI Taxonomy" id="3891"/>
    <lineage>
        <taxon>Eukaryota</taxon>
        <taxon>Viridiplantae</taxon>
        <taxon>Streptophyta</taxon>
        <taxon>Embryophyta</taxon>
        <taxon>Tracheophyta</taxon>
        <taxon>Spermatophyta</taxon>
        <taxon>Magnoliopsida</taxon>
        <taxon>eudicotyledons</taxon>
        <taxon>Gunneridae</taxon>
        <taxon>Pentapetalae</taxon>
        <taxon>rosids</taxon>
        <taxon>fabids</taxon>
        <taxon>Fabales</taxon>
        <taxon>Fabaceae</taxon>
        <taxon>Papilionoideae</taxon>
        <taxon>50 kb inversion clade</taxon>
        <taxon>NPAAA clade</taxon>
        <taxon>indigoferoid/millettioid clade</taxon>
        <taxon>Phaseoleae</taxon>
        <taxon>Psophocarpus</taxon>
    </lineage>
</organism>
<name>A0AAN9SMV1_PSOTE</name>
<evidence type="ECO:0000256" key="5">
    <source>
        <dbReference type="ARBA" id="ARBA00022989"/>
    </source>
</evidence>
<dbReference type="InterPro" id="IPR002110">
    <property type="entry name" value="Ankyrin_rpt"/>
</dbReference>
<keyword evidence="5 9" id="KW-1133">Transmembrane helix</keyword>
<dbReference type="Pfam" id="PF13962">
    <property type="entry name" value="PGG"/>
    <property type="match status" value="1"/>
</dbReference>
<keyword evidence="3 9" id="KW-0812">Transmembrane</keyword>
<feature type="transmembrane region" description="Helical" evidence="9">
    <location>
        <begin position="356"/>
        <end position="380"/>
    </location>
</feature>
<dbReference type="SMART" id="SM00248">
    <property type="entry name" value="ANK"/>
    <property type="match status" value="7"/>
</dbReference>
<dbReference type="PROSITE" id="PS50297">
    <property type="entry name" value="ANK_REP_REGION"/>
    <property type="match status" value="1"/>
</dbReference>
<feature type="transmembrane region" description="Helical" evidence="9">
    <location>
        <begin position="392"/>
        <end position="420"/>
    </location>
</feature>
<keyword evidence="12" id="KW-1185">Reference proteome</keyword>
<evidence type="ECO:0000256" key="3">
    <source>
        <dbReference type="ARBA" id="ARBA00022692"/>
    </source>
</evidence>
<feature type="domain" description="PGG" evidence="10">
    <location>
        <begin position="311"/>
        <end position="418"/>
    </location>
</feature>
<evidence type="ECO:0000256" key="1">
    <source>
        <dbReference type="ARBA" id="ARBA00004141"/>
    </source>
</evidence>
<reference evidence="11 12" key="1">
    <citation type="submission" date="2024-01" db="EMBL/GenBank/DDBJ databases">
        <title>The genomes of 5 underutilized Papilionoideae crops provide insights into root nodulation and disease resistanc.</title>
        <authorList>
            <person name="Jiang F."/>
        </authorList>
    </citation>
    <scope>NUCLEOTIDE SEQUENCE [LARGE SCALE GENOMIC DNA]</scope>
    <source>
        <strain evidence="11">DUOXIRENSHENG_FW03</strain>
        <tissue evidence="11">Leaves</tissue>
    </source>
</reference>
<dbReference type="InterPro" id="IPR026961">
    <property type="entry name" value="PGG_dom"/>
</dbReference>
<comment type="caution">
    <text evidence="11">The sequence shown here is derived from an EMBL/GenBank/DDBJ whole genome shotgun (WGS) entry which is preliminary data.</text>
</comment>
<comment type="subcellular location">
    <subcellularLocation>
        <location evidence="2">Cell membrane</location>
        <topology evidence="2">Peripheral membrane protein</topology>
        <orientation evidence="2">Cytoplasmic side</orientation>
    </subcellularLocation>
    <subcellularLocation>
        <location evidence="1">Membrane</location>
        <topology evidence="1">Multi-pass membrane protein</topology>
    </subcellularLocation>
</comment>
<evidence type="ECO:0000256" key="2">
    <source>
        <dbReference type="ARBA" id="ARBA00004413"/>
    </source>
</evidence>
<sequence length="602" mass="67849">MKNTVLHIAALYGKDEWVNQVIEKAPFLLAAKNNNDDTALHLAARAGHISTLKKLSAAILSNLKNQYCEKPKEALNEILVMNKEGNHFFHEALLNDHKDVITKILDFLELEIQDDFKVWIQGSMFVWTNKEEKSILHMAIEKGFEDIVDIALTKIRLATWPGILHKIMMKMKEWVHLWDYGGKTALHYAASTGYLKGVEYFLGHCVSCNLVPDWDGYFPLHLASAGGHVEVVKKLLDYCPDPREILDIYGRNFVHIAAQMGKFNTVRYINDKDNSGNTPLHLAASHWHPKVRVTLNGDPSSFSKTPNMNVYKDRINTLMLVSTLITTVAFAEDFTLPGGTNSSEAKPGMAIMLNHAWFKPFIFCITISMYGGVSVTIILIWTQLGDITLALLALKVAMPLLGVTLATLSVAFMAGVHLVISDLNWLATITLVLCVIFILMLLLLYTLLWFPSESSNQVMRYISYYPFQFLIWLVERDQREEANNADFPNHMVRGANNVNEPMTHTIQQTRANNVGFPTYMVTGANNVNEPMTYTFQQTRTNNAGFPTYMARGANNVVEPITHTPQQTGGNSVDFPTYMVRGKQAHVEEFNEKDDDGDEIEEA</sequence>
<evidence type="ECO:0000256" key="7">
    <source>
        <dbReference type="ARBA" id="ARBA00023136"/>
    </source>
</evidence>
<dbReference type="AlphaFoldDB" id="A0AAN9SMV1"/>
<proteinExistence type="predicted"/>
<gene>
    <name evidence="11" type="ORF">VNO78_12357</name>
</gene>
<keyword evidence="7 9" id="KW-0472">Membrane</keyword>
<dbReference type="Proteomes" id="UP001386955">
    <property type="component" value="Unassembled WGS sequence"/>
</dbReference>
<evidence type="ECO:0000259" key="10">
    <source>
        <dbReference type="Pfam" id="PF13962"/>
    </source>
</evidence>
<evidence type="ECO:0000256" key="4">
    <source>
        <dbReference type="ARBA" id="ARBA00022737"/>
    </source>
</evidence>
<dbReference type="PANTHER" id="PTHR24186">
    <property type="entry name" value="PROTEIN PHOSPHATASE 1 REGULATORY SUBUNIT"/>
    <property type="match status" value="1"/>
</dbReference>
<dbReference type="Gene3D" id="1.25.40.20">
    <property type="entry name" value="Ankyrin repeat-containing domain"/>
    <property type="match status" value="1"/>
</dbReference>
<accession>A0AAN9SMV1</accession>
<evidence type="ECO:0000313" key="11">
    <source>
        <dbReference type="EMBL" id="KAK7401045.1"/>
    </source>
</evidence>
<dbReference type="PANTHER" id="PTHR24186:SF46">
    <property type="entry name" value="PROTEIN ACCELERATED CELL DEATH 6-LIKE"/>
    <property type="match status" value="1"/>
</dbReference>